<keyword evidence="6 8" id="KW-1133">Transmembrane helix</keyword>
<organism evidence="10 11">
    <name type="scientific">Cerasicoccus arenae</name>
    <dbReference type="NCBI Taxonomy" id="424488"/>
    <lineage>
        <taxon>Bacteria</taxon>
        <taxon>Pseudomonadati</taxon>
        <taxon>Verrucomicrobiota</taxon>
        <taxon>Opitutia</taxon>
        <taxon>Puniceicoccales</taxon>
        <taxon>Cerasicoccaceae</taxon>
        <taxon>Cerasicoccus</taxon>
    </lineage>
</organism>
<evidence type="ECO:0000256" key="2">
    <source>
        <dbReference type="ARBA" id="ARBA00009843"/>
    </source>
</evidence>
<comment type="similarity">
    <text evidence="2">Belongs to the CitM (TC 2.A.11) transporter family.</text>
</comment>
<dbReference type="GO" id="GO:0015105">
    <property type="term" value="F:arsenite transmembrane transporter activity"/>
    <property type="evidence" value="ECO:0007669"/>
    <property type="project" value="InterPro"/>
</dbReference>
<evidence type="ECO:0000256" key="5">
    <source>
        <dbReference type="ARBA" id="ARBA00022692"/>
    </source>
</evidence>
<keyword evidence="5 8" id="KW-0812">Transmembrane</keyword>
<evidence type="ECO:0000256" key="4">
    <source>
        <dbReference type="ARBA" id="ARBA00022475"/>
    </source>
</evidence>
<keyword evidence="11" id="KW-1185">Reference proteome</keyword>
<dbReference type="Pfam" id="PF03600">
    <property type="entry name" value="CitMHS"/>
    <property type="match status" value="1"/>
</dbReference>
<comment type="subcellular location">
    <subcellularLocation>
        <location evidence="1">Cell membrane</location>
        <topology evidence="1">Multi-pass membrane protein</topology>
    </subcellularLocation>
</comment>
<sequence>MVVFALVYLGMALGTAPYVKIDRTGIALLGAIVLVSGGWITEKAAWDSINTETMALLLGLMILSSQMQLSGAYQVLTKQITHFNIGPAGLLGAVVGLAGMLAAFLTNDVIALAVAPVLIHVCIERRLNPLPFLLALCCAVNAGSALTLIGSPQSMLIGQALDLDFIRFIGATIVPTLVAFGTIWGIIVWLYRGQWDAPAGTDQTNGNGVELNRFGAIKGMVVLAIVLVMFVFTKMPRELVALSAGGLLLVNRHYTTRNLLKEVDWQLLMLFIGLFVVNAAFQSTGLPHQAVDEMSKMGIDLRKPMWLFAATAVISDLFSNVPAVMLLLPYAEGEEAGVAMALGSTLASNLIIFGSLANIIVIDSAARRGIKISFWQHARVGAPITIISLAFAGLWLWLT</sequence>
<protein>
    <submittedName>
        <fullName evidence="10">Transporter</fullName>
    </submittedName>
</protein>
<evidence type="ECO:0000259" key="9">
    <source>
        <dbReference type="Pfam" id="PF03600"/>
    </source>
</evidence>
<proteinExistence type="inferred from homology"/>
<feature type="transmembrane region" description="Helical" evidence="8">
    <location>
        <begin position="53"/>
        <end position="76"/>
    </location>
</feature>
<evidence type="ECO:0000313" key="10">
    <source>
        <dbReference type="EMBL" id="GHB97583.1"/>
    </source>
</evidence>
<dbReference type="AlphaFoldDB" id="A0A8J3GCY8"/>
<dbReference type="PANTHER" id="PTHR43302">
    <property type="entry name" value="TRANSPORTER ARSB-RELATED"/>
    <property type="match status" value="1"/>
</dbReference>
<evidence type="ECO:0000256" key="7">
    <source>
        <dbReference type="ARBA" id="ARBA00023136"/>
    </source>
</evidence>
<dbReference type="PRINTS" id="PR00758">
    <property type="entry name" value="ARSENICPUMP"/>
</dbReference>
<accession>A0A8J3GCY8</accession>
<evidence type="ECO:0000313" key="11">
    <source>
        <dbReference type="Proteomes" id="UP000642829"/>
    </source>
</evidence>
<feature type="transmembrane region" description="Helical" evidence="8">
    <location>
        <begin position="211"/>
        <end position="232"/>
    </location>
</feature>
<evidence type="ECO:0000256" key="6">
    <source>
        <dbReference type="ARBA" id="ARBA00022989"/>
    </source>
</evidence>
<dbReference type="InterPro" id="IPR000802">
    <property type="entry name" value="Arsenical_pump_ArsB"/>
</dbReference>
<reference evidence="10" key="2">
    <citation type="submission" date="2020-09" db="EMBL/GenBank/DDBJ databases">
        <authorList>
            <person name="Sun Q."/>
            <person name="Kim S."/>
        </authorList>
    </citation>
    <scope>NUCLEOTIDE SEQUENCE</scope>
    <source>
        <strain evidence="10">KCTC 12870</strain>
    </source>
</reference>
<comment type="caution">
    <text evidence="10">The sequence shown here is derived from an EMBL/GenBank/DDBJ whole genome shotgun (WGS) entry which is preliminary data.</text>
</comment>
<gene>
    <name evidence="10" type="ORF">GCM10007047_11780</name>
</gene>
<dbReference type="GO" id="GO:0005886">
    <property type="term" value="C:plasma membrane"/>
    <property type="evidence" value="ECO:0007669"/>
    <property type="project" value="UniProtKB-SubCell"/>
</dbReference>
<reference evidence="10" key="1">
    <citation type="journal article" date="2014" name="Int. J. Syst. Evol. Microbiol.">
        <title>Complete genome sequence of Corynebacterium casei LMG S-19264T (=DSM 44701T), isolated from a smear-ripened cheese.</title>
        <authorList>
            <consortium name="US DOE Joint Genome Institute (JGI-PGF)"/>
            <person name="Walter F."/>
            <person name="Albersmeier A."/>
            <person name="Kalinowski J."/>
            <person name="Ruckert C."/>
        </authorList>
    </citation>
    <scope>NUCLEOTIDE SEQUENCE</scope>
    <source>
        <strain evidence="10">KCTC 12870</strain>
    </source>
</reference>
<feature type="transmembrane region" description="Helical" evidence="8">
    <location>
        <begin position="337"/>
        <end position="360"/>
    </location>
</feature>
<feature type="transmembrane region" description="Helical" evidence="8">
    <location>
        <begin position="169"/>
        <end position="191"/>
    </location>
</feature>
<dbReference type="InterPro" id="IPR004680">
    <property type="entry name" value="Cit_transptr-like_dom"/>
</dbReference>
<feature type="domain" description="Citrate transporter-like" evidence="9">
    <location>
        <begin position="20"/>
        <end position="333"/>
    </location>
</feature>
<feature type="transmembrane region" description="Helical" evidence="8">
    <location>
        <begin position="130"/>
        <end position="149"/>
    </location>
</feature>
<feature type="transmembrane region" description="Helical" evidence="8">
    <location>
        <begin position="306"/>
        <end position="331"/>
    </location>
</feature>
<name>A0A8J3GCY8_9BACT</name>
<dbReference type="PANTHER" id="PTHR43302:SF5">
    <property type="entry name" value="TRANSPORTER ARSB-RELATED"/>
    <property type="match status" value="1"/>
</dbReference>
<feature type="transmembrane region" description="Helical" evidence="8">
    <location>
        <begin position="24"/>
        <end position="41"/>
    </location>
</feature>
<keyword evidence="3" id="KW-0813">Transport</keyword>
<dbReference type="CDD" id="cd01117">
    <property type="entry name" value="YbiR_permease"/>
    <property type="match status" value="1"/>
</dbReference>
<dbReference type="Proteomes" id="UP000642829">
    <property type="component" value="Unassembled WGS sequence"/>
</dbReference>
<keyword evidence="4" id="KW-1003">Cell membrane</keyword>
<feature type="transmembrane region" description="Helical" evidence="8">
    <location>
        <begin position="88"/>
        <end position="118"/>
    </location>
</feature>
<keyword evidence="7 8" id="KW-0472">Membrane</keyword>
<evidence type="ECO:0000256" key="8">
    <source>
        <dbReference type="SAM" id="Phobius"/>
    </source>
</evidence>
<evidence type="ECO:0000256" key="1">
    <source>
        <dbReference type="ARBA" id="ARBA00004651"/>
    </source>
</evidence>
<evidence type="ECO:0000256" key="3">
    <source>
        <dbReference type="ARBA" id="ARBA00022448"/>
    </source>
</evidence>
<feature type="transmembrane region" description="Helical" evidence="8">
    <location>
        <begin position="265"/>
        <end position="286"/>
    </location>
</feature>
<dbReference type="EMBL" id="BMXG01000006">
    <property type="protein sequence ID" value="GHB97583.1"/>
    <property type="molecule type" value="Genomic_DNA"/>
</dbReference>
<feature type="transmembrane region" description="Helical" evidence="8">
    <location>
        <begin position="380"/>
        <end position="398"/>
    </location>
</feature>